<keyword evidence="4 8" id="KW-0812">Transmembrane</keyword>
<reference evidence="10" key="2">
    <citation type="submission" date="2023-01" db="EMBL/GenBank/DDBJ databases">
        <title>Draft genome sequence of Algimonas porphyrae strain NBRC 108216.</title>
        <authorList>
            <person name="Sun Q."/>
            <person name="Mori K."/>
        </authorList>
    </citation>
    <scope>NUCLEOTIDE SEQUENCE</scope>
    <source>
        <strain evidence="10">NBRC 108216</strain>
    </source>
</reference>
<evidence type="ECO:0000313" key="11">
    <source>
        <dbReference type="Proteomes" id="UP001161390"/>
    </source>
</evidence>
<feature type="transmembrane region" description="Helical" evidence="9">
    <location>
        <begin position="379"/>
        <end position="400"/>
    </location>
</feature>
<comment type="subcellular location">
    <subcellularLocation>
        <location evidence="1">Cell membrane</location>
        <topology evidence="1">Multi-pass membrane protein</topology>
    </subcellularLocation>
    <subcellularLocation>
        <location evidence="8">Membrane</location>
        <topology evidence="8">Multi-pass membrane protein</topology>
    </subcellularLocation>
</comment>
<keyword evidence="7 9" id="KW-0472">Membrane</keyword>
<comment type="caution">
    <text evidence="10">The sequence shown here is derived from an EMBL/GenBank/DDBJ whole genome shotgun (WGS) entry which is preliminary data.</text>
</comment>
<dbReference type="CDD" id="cd17346">
    <property type="entry name" value="MFS_DtpA_like"/>
    <property type="match status" value="1"/>
</dbReference>
<dbReference type="InterPro" id="IPR005279">
    <property type="entry name" value="Dipep/tripep_permease"/>
</dbReference>
<keyword evidence="5" id="KW-0571">Peptide transport</keyword>
<dbReference type="SUPFAM" id="SSF103473">
    <property type="entry name" value="MFS general substrate transporter"/>
    <property type="match status" value="2"/>
</dbReference>
<feature type="transmembrane region" description="Helical" evidence="9">
    <location>
        <begin position="298"/>
        <end position="315"/>
    </location>
</feature>
<dbReference type="InterPro" id="IPR050171">
    <property type="entry name" value="MFS_Transporters"/>
</dbReference>
<proteinExistence type="inferred from homology"/>
<name>A0ABQ5V271_9PROT</name>
<evidence type="ECO:0000256" key="9">
    <source>
        <dbReference type="SAM" id="Phobius"/>
    </source>
</evidence>
<dbReference type="PANTHER" id="PTHR23517:SF15">
    <property type="entry name" value="PROTON-DEPENDENT OLIGOPEPTIDE FAMILY TRANSPORT PROTEIN"/>
    <property type="match status" value="1"/>
</dbReference>
<dbReference type="NCBIfam" id="TIGR00924">
    <property type="entry name" value="yjdL_sub1_fam"/>
    <property type="match status" value="1"/>
</dbReference>
<accession>A0ABQ5V271</accession>
<feature type="transmembrane region" description="Helical" evidence="9">
    <location>
        <begin position="127"/>
        <end position="153"/>
    </location>
</feature>
<dbReference type="PROSITE" id="PS01023">
    <property type="entry name" value="PTR2_2"/>
    <property type="match status" value="1"/>
</dbReference>
<dbReference type="Pfam" id="PF00854">
    <property type="entry name" value="PTR2"/>
    <property type="match status" value="1"/>
</dbReference>
<feature type="transmembrane region" description="Helical" evidence="9">
    <location>
        <begin position="104"/>
        <end position="121"/>
    </location>
</feature>
<dbReference type="PROSITE" id="PS01022">
    <property type="entry name" value="PTR2_1"/>
    <property type="match status" value="1"/>
</dbReference>
<protein>
    <submittedName>
        <fullName evidence="10">MFS transporter</fullName>
    </submittedName>
</protein>
<evidence type="ECO:0000256" key="4">
    <source>
        <dbReference type="ARBA" id="ARBA00022692"/>
    </source>
</evidence>
<dbReference type="RefSeq" id="WP_284373216.1">
    <property type="nucleotide sequence ID" value="NZ_BSNJ01000005.1"/>
</dbReference>
<dbReference type="Gene3D" id="1.20.1250.20">
    <property type="entry name" value="MFS general substrate transporter like domains"/>
    <property type="match status" value="1"/>
</dbReference>
<keyword evidence="11" id="KW-1185">Reference proteome</keyword>
<evidence type="ECO:0000256" key="8">
    <source>
        <dbReference type="RuleBase" id="RU003755"/>
    </source>
</evidence>
<feature type="transmembrane region" description="Helical" evidence="9">
    <location>
        <begin position="477"/>
        <end position="498"/>
    </location>
</feature>
<feature type="transmembrane region" description="Helical" evidence="9">
    <location>
        <begin position="444"/>
        <end position="465"/>
    </location>
</feature>
<feature type="transmembrane region" description="Helical" evidence="9">
    <location>
        <begin position="237"/>
        <end position="258"/>
    </location>
</feature>
<dbReference type="Proteomes" id="UP001161390">
    <property type="component" value="Unassembled WGS sequence"/>
</dbReference>
<feature type="transmembrane region" description="Helical" evidence="9">
    <location>
        <begin position="264"/>
        <end position="286"/>
    </location>
</feature>
<evidence type="ECO:0000313" key="10">
    <source>
        <dbReference type="EMBL" id="GLQ21553.1"/>
    </source>
</evidence>
<sequence length="518" mass="55846">MSDLSDAAGEIPGALAGASPIEKTIFGHPRGLLPVSVTEMWERMSYYGMRGLLVLFMTAAIAEGGLAIGTATAVAIYGLYTASVYFMGLPGGWIADRLIGSQKAIWYGGIVIMCGHIVLAIPSEWSFFLGLVLVVLGTGLLKPNISAVVGQLYRADDPRRDSGYALYYMFINIGSLIGYTVCGWLYENQGVHWAFGASAIGMALGLTVFWFKRGDLHGAGAAPMAPMSEAGRKRSWAVIWGVVALIAVVTVSMLAGLFTFDPIAASKAVAVVFTAIFVIYFAWVYFLGKLSPVEKRGMWAFLLICIASTMFWSGFEQAGSSLNLFGQDFTDRTIGGFELPTTWLQNANPFFIITLTPFFAAFWVWLGKRMITPGYGLKMGAGLIIMGLGFVVMIFAADAASQGKVAIFWLILTYFLHTVGELTLSPIALSAVSKLSPPRFLGQMMGLFVLTYSMGNIIAGLMAGGFDPENVEQMPDLFKMIATFAIGVGAMVFLVGMFTKGWEKEVQEANVKAEASVS</sequence>
<feature type="transmembrane region" description="Helical" evidence="9">
    <location>
        <begin position="74"/>
        <end position="95"/>
    </location>
</feature>
<evidence type="ECO:0000256" key="1">
    <source>
        <dbReference type="ARBA" id="ARBA00004651"/>
    </source>
</evidence>
<evidence type="ECO:0000256" key="5">
    <source>
        <dbReference type="ARBA" id="ARBA00022856"/>
    </source>
</evidence>
<keyword evidence="2 8" id="KW-0813">Transport</keyword>
<evidence type="ECO:0000256" key="7">
    <source>
        <dbReference type="ARBA" id="ARBA00023136"/>
    </source>
</evidence>
<keyword evidence="6 9" id="KW-1133">Transmembrane helix</keyword>
<organism evidence="10 11">
    <name type="scientific">Algimonas porphyrae</name>
    <dbReference type="NCBI Taxonomy" id="1128113"/>
    <lineage>
        <taxon>Bacteria</taxon>
        <taxon>Pseudomonadati</taxon>
        <taxon>Pseudomonadota</taxon>
        <taxon>Alphaproteobacteria</taxon>
        <taxon>Maricaulales</taxon>
        <taxon>Robiginitomaculaceae</taxon>
        <taxon>Algimonas</taxon>
    </lineage>
</organism>
<dbReference type="PANTHER" id="PTHR23517">
    <property type="entry name" value="RESISTANCE PROTEIN MDTM, PUTATIVE-RELATED-RELATED"/>
    <property type="match status" value="1"/>
</dbReference>
<evidence type="ECO:0000256" key="3">
    <source>
        <dbReference type="ARBA" id="ARBA00022475"/>
    </source>
</evidence>
<reference evidence="10" key="1">
    <citation type="journal article" date="2014" name="Int. J. Syst. Evol. Microbiol.">
        <title>Complete genome of a new Firmicutes species belonging to the dominant human colonic microbiota ('Ruminococcus bicirculans') reveals two chromosomes and a selective capacity to utilize plant glucans.</title>
        <authorList>
            <consortium name="NISC Comparative Sequencing Program"/>
            <person name="Wegmann U."/>
            <person name="Louis P."/>
            <person name="Goesmann A."/>
            <person name="Henrissat B."/>
            <person name="Duncan S.H."/>
            <person name="Flint H.J."/>
        </authorList>
    </citation>
    <scope>NUCLEOTIDE SEQUENCE</scope>
    <source>
        <strain evidence="10">NBRC 108216</strain>
    </source>
</reference>
<feature type="transmembrane region" description="Helical" evidence="9">
    <location>
        <begin position="347"/>
        <end position="367"/>
    </location>
</feature>
<dbReference type="InterPro" id="IPR000109">
    <property type="entry name" value="POT_fam"/>
</dbReference>
<keyword evidence="5" id="KW-0653">Protein transport</keyword>
<gene>
    <name evidence="10" type="ORF">GCM10007854_25080</name>
</gene>
<feature type="transmembrane region" description="Helical" evidence="9">
    <location>
        <begin position="406"/>
        <end position="432"/>
    </location>
</feature>
<feature type="transmembrane region" description="Helical" evidence="9">
    <location>
        <begin position="165"/>
        <end position="186"/>
    </location>
</feature>
<keyword evidence="3" id="KW-1003">Cell membrane</keyword>
<feature type="transmembrane region" description="Helical" evidence="9">
    <location>
        <begin position="47"/>
        <end position="68"/>
    </location>
</feature>
<dbReference type="InterPro" id="IPR018456">
    <property type="entry name" value="PTR2_symporter_CS"/>
</dbReference>
<comment type="similarity">
    <text evidence="8">Belongs to the major facilitator superfamily. Proton-dependent oligopeptide transporter (POT/PTR) (TC 2.A.17) family.</text>
</comment>
<dbReference type="EMBL" id="BSNJ01000005">
    <property type="protein sequence ID" value="GLQ21553.1"/>
    <property type="molecule type" value="Genomic_DNA"/>
</dbReference>
<evidence type="ECO:0000256" key="6">
    <source>
        <dbReference type="ARBA" id="ARBA00022989"/>
    </source>
</evidence>
<dbReference type="InterPro" id="IPR036259">
    <property type="entry name" value="MFS_trans_sf"/>
</dbReference>
<evidence type="ECO:0000256" key="2">
    <source>
        <dbReference type="ARBA" id="ARBA00022448"/>
    </source>
</evidence>
<feature type="transmembrane region" description="Helical" evidence="9">
    <location>
        <begin position="192"/>
        <end position="211"/>
    </location>
</feature>